<sequence>MVTVCLYLPPGVVETKRNFYKCRLKGVQLSGSFDQRNLYKLIRSRLFVCSVHHSSLSLLNWIYSEFSLQLYFICLLFTLICRCRMAVL</sequence>
<evidence type="ECO:0000313" key="3">
    <source>
        <dbReference type="Proteomes" id="UP001054252"/>
    </source>
</evidence>
<dbReference type="EMBL" id="BPVZ01000419">
    <property type="protein sequence ID" value="GKV50988.1"/>
    <property type="molecule type" value="Genomic_DNA"/>
</dbReference>
<dbReference type="Proteomes" id="UP001054252">
    <property type="component" value="Unassembled WGS sequence"/>
</dbReference>
<accession>A0AAV5MQ71</accession>
<gene>
    <name evidence="2" type="ORF">SLEP1_g57666</name>
</gene>
<feature type="transmembrane region" description="Helical" evidence="1">
    <location>
        <begin position="69"/>
        <end position="87"/>
    </location>
</feature>
<proteinExistence type="predicted"/>
<name>A0AAV5MQ71_9ROSI</name>
<organism evidence="2 3">
    <name type="scientific">Rubroshorea leprosula</name>
    <dbReference type="NCBI Taxonomy" id="152421"/>
    <lineage>
        <taxon>Eukaryota</taxon>
        <taxon>Viridiplantae</taxon>
        <taxon>Streptophyta</taxon>
        <taxon>Embryophyta</taxon>
        <taxon>Tracheophyta</taxon>
        <taxon>Spermatophyta</taxon>
        <taxon>Magnoliopsida</taxon>
        <taxon>eudicotyledons</taxon>
        <taxon>Gunneridae</taxon>
        <taxon>Pentapetalae</taxon>
        <taxon>rosids</taxon>
        <taxon>malvids</taxon>
        <taxon>Malvales</taxon>
        <taxon>Dipterocarpaceae</taxon>
        <taxon>Rubroshorea</taxon>
    </lineage>
</organism>
<keyword evidence="1" id="KW-0472">Membrane</keyword>
<evidence type="ECO:0000313" key="2">
    <source>
        <dbReference type="EMBL" id="GKV50988.1"/>
    </source>
</evidence>
<reference evidence="2 3" key="1">
    <citation type="journal article" date="2021" name="Commun. Biol.">
        <title>The genome of Shorea leprosula (Dipterocarpaceae) highlights the ecological relevance of drought in aseasonal tropical rainforests.</title>
        <authorList>
            <person name="Ng K.K.S."/>
            <person name="Kobayashi M.J."/>
            <person name="Fawcett J.A."/>
            <person name="Hatakeyama M."/>
            <person name="Paape T."/>
            <person name="Ng C.H."/>
            <person name="Ang C.C."/>
            <person name="Tnah L.H."/>
            <person name="Lee C.T."/>
            <person name="Nishiyama T."/>
            <person name="Sese J."/>
            <person name="O'Brien M.J."/>
            <person name="Copetti D."/>
            <person name="Mohd Noor M.I."/>
            <person name="Ong R.C."/>
            <person name="Putra M."/>
            <person name="Sireger I.Z."/>
            <person name="Indrioko S."/>
            <person name="Kosugi Y."/>
            <person name="Izuno A."/>
            <person name="Isagi Y."/>
            <person name="Lee S.L."/>
            <person name="Shimizu K.K."/>
        </authorList>
    </citation>
    <scope>NUCLEOTIDE SEQUENCE [LARGE SCALE GENOMIC DNA]</scope>
    <source>
        <strain evidence="2">214</strain>
    </source>
</reference>
<keyword evidence="1" id="KW-0812">Transmembrane</keyword>
<protein>
    <submittedName>
        <fullName evidence="2">Uncharacterized protein</fullName>
    </submittedName>
</protein>
<evidence type="ECO:0000256" key="1">
    <source>
        <dbReference type="SAM" id="Phobius"/>
    </source>
</evidence>
<dbReference type="AlphaFoldDB" id="A0AAV5MQ71"/>
<keyword evidence="1" id="KW-1133">Transmembrane helix</keyword>
<keyword evidence="3" id="KW-1185">Reference proteome</keyword>
<comment type="caution">
    <text evidence="2">The sequence shown here is derived from an EMBL/GenBank/DDBJ whole genome shotgun (WGS) entry which is preliminary data.</text>
</comment>